<organism evidence="4 5">
    <name type="scientific">Hirsutella rhossiliensis</name>
    <dbReference type="NCBI Taxonomy" id="111463"/>
    <lineage>
        <taxon>Eukaryota</taxon>
        <taxon>Fungi</taxon>
        <taxon>Dikarya</taxon>
        <taxon>Ascomycota</taxon>
        <taxon>Pezizomycotina</taxon>
        <taxon>Sordariomycetes</taxon>
        <taxon>Hypocreomycetidae</taxon>
        <taxon>Hypocreales</taxon>
        <taxon>Ophiocordycipitaceae</taxon>
        <taxon>Hirsutella</taxon>
    </lineage>
</organism>
<dbReference type="InterPro" id="IPR043502">
    <property type="entry name" value="DNA/RNA_pol_sf"/>
</dbReference>
<dbReference type="SUPFAM" id="SSF56672">
    <property type="entry name" value="DNA/RNA polymerases"/>
    <property type="match status" value="1"/>
</dbReference>
<keyword evidence="5" id="KW-1185">Reference proteome</keyword>
<reference evidence="4" key="1">
    <citation type="submission" date="2021-09" db="EMBL/GenBank/DDBJ databases">
        <title>A high-quality genome of the endoparasitic fungus Hirsutella rhossiliensis with a comparison of Hirsutella genomes reveals transposable elements contributing to genome size variation.</title>
        <authorList>
            <person name="Lin R."/>
            <person name="Jiao Y."/>
            <person name="Sun X."/>
            <person name="Ling J."/>
            <person name="Xie B."/>
            <person name="Cheng X."/>
        </authorList>
    </citation>
    <scope>NUCLEOTIDE SEQUENCE</scope>
    <source>
        <strain evidence="4">HR02</strain>
    </source>
</reference>
<keyword evidence="2" id="KW-0496">Mitochondrion</keyword>
<dbReference type="AlphaFoldDB" id="A0A9P8MSR6"/>
<sequence>MMALMCKFDLESRHLDAVNAFTNAELDELVYVEFPDGFKRFGWVLKLLRALYGLRRSPLLWQKELTTTFAELGLETCSDEPCIQMNDWCIIFFFVDDISILYRQKNEDNVNHLITRLKRHYELTDQENRIDQLRCDLNPTDVSFGVSKLAEHMMNPSSKHHEVMDQMLEYLFATRFFALEFSGDSNELHLLTKPKEIRIATDAAFADNPDSRKSSQGCLITLFNGPIWWNATKQATVTTSSTEAELLAFTHTAKETLSLLRLFKQIDLQLDNDPIIECDNTQTIRLITADVPRVRTALKHVDIHNAWARQTFQEGHFEVEYVPTNQMIADGLTKALPGQAFKAFVQQLGLIDISPRIHHVPSDDEE</sequence>
<dbReference type="InterPro" id="IPR013103">
    <property type="entry name" value="RVT_2"/>
</dbReference>
<accession>A0A9P8MSR6</accession>
<dbReference type="PANTHER" id="PTHR11439">
    <property type="entry name" value="GAG-POL-RELATED RETROTRANSPOSON"/>
    <property type="match status" value="1"/>
</dbReference>
<dbReference type="Pfam" id="PF07727">
    <property type="entry name" value="RVT_2"/>
    <property type="match status" value="1"/>
</dbReference>
<evidence type="ECO:0000256" key="2">
    <source>
        <dbReference type="ARBA" id="ARBA00023128"/>
    </source>
</evidence>
<name>A0A9P8MSR6_9HYPO</name>
<evidence type="ECO:0000313" key="4">
    <source>
        <dbReference type="EMBL" id="KAH0960489.1"/>
    </source>
</evidence>
<dbReference type="GO" id="GO:0003964">
    <property type="term" value="F:RNA-directed DNA polymerase activity"/>
    <property type="evidence" value="ECO:0007669"/>
    <property type="project" value="UniProtKB-KW"/>
</dbReference>
<comment type="subcellular location">
    <subcellularLocation>
        <location evidence="1">Mitochondrion</location>
    </subcellularLocation>
</comment>
<keyword evidence="4" id="KW-0695">RNA-directed DNA polymerase</keyword>
<dbReference type="EMBL" id="JAIZPD010000010">
    <property type="protein sequence ID" value="KAH0960489.1"/>
    <property type="molecule type" value="Genomic_DNA"/>
</dbReference>
<evidence type="ECO:0000313" key="5">
    <source>
        <dbReference type="Proteomes" id="UP000824596"/>
    </source>
</evidence>
<dbReference type="RefSeq" id="XP_044718002.1">
    <property type="nucleotide sequence ID" value="XM_044867115.1"/>
</dbReference>
<dbReference type="PANTHER" id="PTHR11439:SF438">
    <property type="entry name" value="REVERSE TRANSCRIPTASE TY1_COPIA-TYPE DOMAIN-CONTAINING PROTEIN"/>
    <property type="match status" value="1"/>
</dbReference>
<evidence type="ECO:0000256" key="1">
    <source>
        <dbReference type="ARBA" id="ARBA00004173"/>
    </source>
</evidence>
<feature type="domain" description="Reverse transcriptase Ty1/copia-type" evidence="3">
    <location>
        <begin position="3"/>
        <end position="125"/>
    </location>
</feature>
<dbReference type="GeneID" id="68357773"/>
<comment type="caution">
    <text evidence="4">The sequence shown here is derived from an EMBL/GenBank/DDBJ whole genome shotgun (WGS) entry which is preliminary data.</text>
</comment>
<dbReference type="OrthoDB" id="4927525at2759"/>
<protein>
    <submittedName>
        <fullName evidence="4">Reverse transcriptase (RNA-dependent DNA polymerase) domain-containing protein</fullName>
    </submittedName>
</protein>
<dbReference type="GO" id="GO:0005739">
    <property type="term" value="C:mitochondrion"/>
    <property type="evidence" value="ECO:0007669"/>
    <property type="project" value="UniProtKB-SubCell"/>
</dbReference>
<evidence type="ECO:0000259" key="3">
    <source>
        <dbReference type="Pfam" id="PF07727"/>
    </source>
</evidence>
<keyword evidence="4" id="KW-0548">Nucleotidyltransferase</keyword>
<proteinExistence type="predicted"/>
<keyword evidence="4" id="KW-0808">Transferase</keyword>
<gene>
    <name evidence="4" type="ORF">HRG_08644</name>
</gene>
<dbReference type="CDD" id="cd09272">
    <property type="entry name" value="RNase_HI_RT_Ty1"/>
    <property type="match status" value="1"/>
</dbReference>
<dbReference type="Proteomes" id="UP000824596">
    <property type="component" value="Unassembled WGS sequence"/>
</dbReference>